<accession>F4LX48</accession>
<dbReference type="EMBL" id="HF563609">
    <property type="protein sequence ID" value="CDI40827.1"/>
    <property type="molecule type" value="Genomic_DNA"/>
</dbReference>
<name>F4LX48_TEPAE</name>
<dbReference type="Proteomes" id="UP000010802">
    <property type="component" value="Chromosome"/>
</dbReference>
<proteinExistence type="predicted"/>
<dbReference type="AlphaFoldDB" id="F4LX48"/>
<dbReference type="KEGG" id="tep:TepRe1_1711"/>
<protein>
    <recommendedName>
        <fullName evidence="3">Antitoxin VbhA domain-containing protein</fullName>
    </recommendedName>
</protein>
<dbReference type="RefSeq" id="WP_013778769.1">
    <property type="nucleotide sequence ID" value="NC_015519.1"/>
</dbReference>
<sequence length="58" mass="6844">MTKGEIDKSLEYVKGTMAYEDMELPDDTLEIYEKYLKEKITDSRARELLIKKNLSKEV</sequence>
<reference evidence="2" key="1">
    <citation type="journal article" date="2013" name="Genome Announc.">
        <title>First genome sequence of a syntrophic acetate-oxidizing bacterium, Tepidanaerobacter acetatoxydans strain Re1.</title>
        <authorList>
            <person name="Manzoor S."/>
            <person name="Bongcam-Rudloff E."/>
            <person name="Schnurer A."/>
            <person name="Muller B."/>
        </authorList>
    </citation>
    <scope>NUCLEOTIDE SEQUENCE [LARGE SCALE GENOMIC DNA]</scope>
    <source>
        <strain evidence="2">Re1</strain>
    </source>
</reference>
<organism evidence="1 2">
    <name type="scientific">Tepidanaerobacter acetatoxydans (strain DSM 21804 / JCM 16047 / Re1)</name>
    <dbReference type="NCBI Taxonomy" id="1209989"/>
    <lineage>
        <taxon>Bacteria</taxon>
        <taxon>Bacillati</taxon>
        <taxon>Bacillota</taxon>
        <taxon>Clostridia</taxon>
        <taxon>Thermosediminibacterales</taxon>
        <taxon>Tepidanaerobacteraceae</taxon>
        <taxon>Tepidanaerobacter</taxon>
    </lineage>
</organism>
<evidence type="ECO:0000313" key="1">
    <source>
        <dbReference type="EMBL" id="CDI40827.1"/>
    </source>
</evidence>
<keyword evidence="2" id="KW-1185">Reference proteome</keyword>
<dbReference type="HOGENOM" id="CLU_2977740_0_0_9"/>
<gene>
    <name evidence="1" type="ordered locus">TEPIRE1_1845</name>
</gene>
<evidence type="ECO:0008006" key="3">
    <source>
        <dbReference type="Google" id="ProtNLM"/>
    </source>
</evidence>
<evidence type="ECO:0000313" key="2">
    <source>
        <dbReference type="Proteomes" id="UP000010802"/>
    </source>
</evidence>
<dbReference type="KEGG" id="tae:TepiRe1_1845"/>